<evidence type="ECO:0000313" key="1">
    <source>
        <dbReference type="EMBL" id="TYP93523.1"/>
    </source>
</evidence>
<sequence>MSLHIGGSWDPLERIKELVNNLRALSSIADGGTTNFSAIDFIRPVSILPIASYAFDHNITIQNANSYLDSIEFPEGTNTSGFNKIGQTYFPITKADLKSASRDGREEKLRFLSDQYPKLLRRNIDDQEFLDRVGNNVFYLLISEMVDNITEHSEANLAYIFSQFWPANNSCEICLLDNGIGIYQSLKNAGRSVTDDMDALEKVIRQHLSAKDEFGSQKRGTGIKNTINLLSNNELNGYFCVISGNAGYFIDNSGRNHFINLTQVSWNGTIICMGFQKPPKHVDIYEYIR</sequence>
<organism evidence="1 2">
    <name type="scientific">Fodinibius salinus</name>
    <dbReference type="NCBI Taxonomy" id="860790"/>
    <lineage>
        <taxon>Bacteria</taxon>
        <taxon>Pseudomonadati</taxon>
        <taxon>Balneolota</taxon>
        <taxon>Balneolia</taxon>
        <taxon>Balneolales</taxon>
        <taxon>Balneolaceae</taxon>
        <taxon>Fodinibius</taxon>
    </lineage>
</organism>
<reference evidence="1 2" key="1">
    <citation type="submission" date="2019-07" db="EMBL/GenBank/DDBJ databases">
        <title>Genomic Encyclopedia of Archaeal and Bacterial Type Strains, Phase II (KMG-II): from individual species to whole genera.</title>
        <authorList>
            <person name="Goeker M."/>
        </authorList>
    </citation>
    <scope>NUCLEOTIDE SEQUENCE [LARGE SCALE GENOMIC DNA]</scope>
    <source>
        <strain evidence="1 2">DSM 21935</strain>
    </source>
</reference>
<proteinExistence type="predicted"/>
<evidence type="ECO:0000313" key="2">
    <source>
        <dbReference type="Proteomes" id="UP000324595"/>
    </source>
</evidence>
<dbReference type="OrthoDB" id="1093935at2"/>
<keyword evidence="2" id="KW-1185">Reference proteome</keyword>
<name>A0A5D3YIB2_9BACT</name>
<dbReference type="EMBL" id="VNHY01000002">
    <property type="protein sequence ID" value="TYP93523.1"/>
    <property type="molecule type" value="Genomic_DNA"/>
</dbReference>
<accession>A0A5D3YIB2</accession>
<protein>
    <recommendedName>
        <fullName evidence="3">Histidine kinase-, DNA gyrase B-, and HSP90-like ATPase</fullName>
    </recommendedName>
</protein>
<dbReference type="RefSeq" id="WP_148898587.1">
    <property type="nucleotide sequence ID" value="NZ_VNHY01000002.1"/>
</dbReference>
<evidence type="ECO:0008006" key="3">
    <source>
        <dbReference type="Google" id="ProtNLM"/>
    </source>
</evidence>
<comment type="caution">
    <text evidence="1">The sequence shown here is derived from an EMBL/GenBank/DDBJ whole genome shotgun (WGS) entry which is preliminary data.</text>
</comment>
<dbReference type="InterPro" id="IPR036890">
    <property type="entry name" value="HATPase_C_sf"/>
</dbReference>
<gene>
    <name evidence="1" type="ORF">LX73_1228</name>
</gene>
<dbReference type="AlphaFoldDB" id="A0A5D3YIB2"/>
<dbReference type="Proteomes" id="UP000324595">
    <property type="component" value="Unassembled WGS sequence"/>
</dbReference>
<dbReference type="SUPFAM" id="SSF55874">
    <property type="entry name" value="ATPase domain of HSP90 chaperone/DNA topoisomerase II/histidine kinase"/>
    <property type="match status" value="1"/>
</dbReference>